<dbReference type="OrthoDB" id="9809878at2"/>
<dbReference type="RefSeq" id="WP_014456564.1">
    <property type="nucleotide sequence ID" value="NC_017098.1"/>
</dbReference>
<keyword evidence="1 2" id="KW-0238">DNA-binding</keyword>
<dbReference type="PIRSF" id="PIRSF002070">
    <property type="entry name" value="SSB"/>
    <property type="match status" value="1"/>
</dbReference>
<dbReference type="NCBIfam" id="TIGR00621">
    <property type="entry name" value="ssb"/>
    <property type="match status" value="1"/>
</dbReference>
<organism evidence="4 5">
    <name type="scientific">Spirochaeta africana (strain ATCC 700263 / DSM 8902 / Z-7692)</name>
    <dbReference type="NCBI Taxonomy" id="889378"/>
    <lineage>
        <taxon>Bacteria</taxon>
        <taxon>Pseudomonadati</taxon>
        <taxon>Spirochaetota</taxon>
        <taxon>Spirochaetia</taxon>
        <taxon>Spirochaetales</taxon>
        <taxon>Spirochaetaceae</taxon>
        <taxon>Spirochaeta</taxon>
    </lineage>
</organism>
<evidence type="ECO:0000313" key="4">
    <source>
        <dbReference type="EMBL" id="AFG38582.1"/>
    </source>
</evidence>
<dbReference type="AlphaFoldDB" id="H9UM39"/>
<dbReference type="PANTHER" id="PTHR10302">
    <property type="entry name" value="SINGLE-STRANDED DNA-BINDING PROTEIN"/>
    <property type="match status" value="1"/>
</dbReference>
<protein>
    <recommendedName>
        <fullName evidence="2 3">Single-stranded DNA-binding protein</fullName>
        <shortName evidence="2">SSB</shortName>
    </recommendedName>
</protein>
<dbReference type="KEGG" id="sfc:Spiaf_2552"/>
<dbReference type="InterPro" id="IPR000424">
    <property type="entry name" value="Primosome_PriB/ssb"/>
</dbReference>
<dbReference type="EMBL" id="CP003282">
    <property type="protein sequence ID" value="AFG38582.1"/>
    <property type="molecule type" value="Genomic_DNA"/>
</dbReference>
<dbReference type="GO" id="GO:0003697">
    <property type="term" value="F:single-stranded DNA binding"/>
    <property type="evidence" value="ECO:0007669"/>
    <property type="project" value="UniProtKB-UniRule"/>
</dbReference>
<reference evidence="5" key="1">
    <citation type="journal article" date="2013" name="Stand. Genomic Sci.">
        <title>Complete genome sequence of the halophilic bacterium Spirochaeta africana type strain (Z-7692(T)) from the alkaline Lake Magadi in the East African Rift.</title>
        <authorList>
            <person name="Liolos K."/>
            <person name="Abt B."/>
            <person name="Scheuner C."/>
            <person name="Teshima H."/>
            <person name="Held B."/>
            <person name="Lapidus A."/>
            <person name="Nolan M."/>
            <person name="Lucas S."/>
            <person name="Deshpande S."/>
            <person name="Cheng J.F."/>
            <person name="Tapia R."/>
            <person name="Goodwin L.A."/>
            <person name="Pitluck S."/>
            <person name="Pagani I."/>
            <person name="Ivanova N."/>
            <person name="Mavromatis K."/>
            <person name="Mikhailova N."/>
            <person name="Huntemann M."/>
            <person name="Pati A."/>
            <person name="Chen A."/>
            <person name="Palaniappan K."/>
            <person name="Land M."/>
            <person name="Rohde M."/>
            <person name="Tindall B.J."/>
            <person name="Detter J.C."/>
            <person name="Goker M."/>
            <person name="Bristow J."/>
            <person name="Eisen J.A."/>
            <person name="Markowitz V."/>
            <person name="Hugenholtz P."/>
            <person name="Woyke T."/>
            <person name="Klenk H.P."/>
            <person name="Kyrpides N.C."/>
        </authorList>
    </citation>
    <scope>NUCLEOTIDE SEQUENCE</scope>
    <source>
        <strain evidence="5">ATCC 700263 / DSM 8902 / Z-7692</strain>
    </source>
</reference>
<keyword evidence="5" id="KW-1185">Reference proteome</keyword>
<dbReference type="InterPro" id="IPR012340">
    <property type="entry name" value="NA-bd_OB-fold"/>
</dbReference>
<dbReference type="PANTHER" id="PTHR10302:SF27">
    <property type="entry name" value="SINGLE-STRANDED DNA-BINDING PROTEIN"/>
    <property type="match status" value="1"/>
</dbReference>
<dbReference type="eggNOG" id="COG0629">
    <property type="taxonomic scope" value="Bacteria"/>
</dbReference>
<dbReference type="CDD" id="cd04496">
    <property type="entry name" value="SSB_OBF"/>
    <property type="match status" value="1"/>
</dbReference>
<evidence type="ECO:0000256" key="1">
    <source>
        <dbReference type="ARBA" id="ARBA00023125"/>
    </source>
</evidence>
<dbReference type="Pfam" id="PF00436">
    <property type="entry name" value="SSB"/>
    <property type="match status" value="1"/>
</dbReference>
<dbReference type="PATRIC" id="fig|889378.3.peg.2528"/>
<dbReference type="STRING" id="889378.Spiaf_2552"/>
<dbReference type="HAMAP" id="MF_00984">
    <property type="entry name" value="SSB"/>
    <property type="match status" value="1"/>
</dbReference>
<dbReference type="SUPFAM" id="SSF50249">
    <property type="entry name" value="Nucleic acid-binding proteins"/>
    <property type="match status" value="1"/>
</dbReference>
<dbReference type="GO" id="GO:0009295">
    <property type="term" value="C:nucleoid"/>
    <property type="evidence" value="ECO:0007669"/>
    <property type="project" value="TreeGrafter"/>
</dbReference>
<comment type="subunit">
    <text evidence="2">Homotetramer.</text>
</comment>
<evidence type="ECO:0000313" key="5">
    <source>
        <dbReference type="Proteomes" id="UP000007383"/>
    </source>
</evidence>
<evidence type="ECO:0000256" key="2">
    <source>
        <dbReference type="HAMAP-Rule" id="MF_00984"/>
    </source>
</evidence>
<dbReference type="Proteomes" id="UP000007383">
    <property type="component" value="Chromosome"/>
</dbReference>
<name>H9UM39_SPIAZ</name>
<dbReference type="Gene3D" id="2.40.50.140">
    <property type="entry name" value="Nucleic acid-binding proteins"/>
    <property type="match status" value="1"/>
</dbReference>
<evidence type="ECO:0000256" key="3">
    <source>
        <dbReference type="PIRNR" id="PIRNR002070"/>
    </source>
</evidence>
<dbReference type="HOGENOM" id="CLU_078758_6_0_12"/>
<dbReference type="GO" id="GO:0006260">
    <property type="term" value="P:DNA replication"/>
    <property type="evidence" value="ECO:0007669"/>
    <property type="project" value="InterPro"/>
</dbReference>
<comment type="caution">
    <text evidence="2">Lacks conserved residue(s) required for the propagation of feature annotation.</text>
</comment>
<dbReference type="InterPro" id="IPR011344">
    <property type="entry name" value="ssDNA-bd"/>
</dbReference>
<sequence>MNSLNSILLEGNLTRDPVLKETPKGSPVCEFSVASNRFYRMDDELQKEVSFFDVETWNKVAERCGGELAKGRGVRVIGRLKQNRWVATDGSNRSRVLIVADHVEFKPQFSRPQDEDSTESADVEEEALVAAL</sequence>
<accession>H9UM39</accession>
<gene>
    <name evidence="4" type="ordered locus">Spiaf_2552</name>
</gene>
<dbReference type="PROSITE" id="PS50935">
    <property type="entry name" value="SSB"/>
    <property type="match status" value="1"/>
</dbReference>
<proteinExistence type="inferred from homology"/>